<dbReference type="InterPro" id="IPR057326">
    <property type="entry name" value="KR_dom"/>
</dbReference>
<dbReference type="GeneID" id="108439128"/>
<dbReference type="InterPro" id="IPR050444">
    <property type="entry name" value="Polyketide_Synthase"/>
</dbReference>
<dbReference type="PROSITE" id="PS52004">
    <property type="entry name" value="KS3_2"/>
    <property type="match status" value="1"/>
</dbReference>
<dbReference type="STRING" id="42514.ENSPNAP00000028009"/>
<feature type="domain" description="Carrier" evidence="8">
    <location>
        <begin position="2014"/>
        <end position="2089"/>
    </location>
</feature>
<dbReference type="InterPro" id="IPR036736">
    <property type="entry name" value="ACP-like_sf"/>
</dbReference>
<dbReference type="Gene3D" id="1.10.1200.10">
    <property type="entry name" value="ACP-like"/>
    <property type="match status" value="1"/>
</dbReference>
<dbReference type="InterPro" id="IPR011032">
    <property type="entry name" value="GroES-like_sf"/>
</dbReference>
<dbReference type="GO" id="GO:0031177">
    <property type="term" value="F:phosphopantetheine binding"/>
    <property type="evidence" value="ECO:0007669"/>
    <property type="project" value="InterPro"/>
</dbReference>
<name>A0A3B4DYC8_PYGNA</name>
<dbReference type="Proteomes" id="UP001501920">
    <property type="component" value="Chromosome 1"/>
</dbReference>
<dbReference type="Pfam" id="PF08659">
    <property type="entry name" value="KR"/>
    <property type="match status" value="1"/>
</dbReference>
<protein>
    <submittedName>
        <fullName evidence="11">Uncharacterized protein</fullName>
    </submittedName>
</protein>
<dbReference type="PROSITE" id="PS52019">
    <property type="entry name" value="PKS_MFAS_DH"/>
    <property type="match status" value="1"/>
</dbReference>
<dbReference type="Gene3D" id="3.90.180.10">
    <property type="entry name" value="Medium-chain alcohol dehydrogenases, catalytic domain"/>
    <property type="match status" value="1"/>
</dbReference>
<dbReference type="Pfam" id="PF00550">
    <property type="entry name" value="PP-binding"/>
    <property type="match status" value="1"/>
</dbReference>
<reference evidence="11" key="3">
    <citation type="submission" date="2025-09" db="UniProtKB">
        <authorList>
            <consortium name="Ensembl"/>
        </authorList>
    </citation>
    <scope>IDENTIFICATION</scope>
</reference>
<reference evidence="11" key="2">
    <citation type="submission" date="2025-08" db="UniProtKB">
        <authorList>
            <consortium name="Ensembl"/>
        </authorList>
    </citation>
    <scope>IDENTIFICATION</scope>
</reference>
<dbReference type="SUPFAM" id="SSF53901">
    <property type="entry name" value="Thiolase-like"/>
    <property type="match status" value="2"/>
</dbReference>
<dbReference type="Gene3D" id="3.30.70.250">
    <property type="entry name" value="Malonyl-CoA ACP transacylase, ACP-binding"/>
    <property type="match status" value="1"/>
</dbReference>
<dbReference type="SUPFAM" id="SSF47336">
    <property type="entry name" value="ACP-like"/>
    <property type="match status" value="1"/>
</dbReference>
<feature type="domain" description="PKS/mFAS DH" evidence="10">
    <location>
        <begin position="880"/>
        <end position="1170"/>
    </location>
</feature>
<dbReference type="InterPro" id="IPR016036">
    <property type="entry name" value="Malonyl_transacylase_ACP-bd"/>
</dbReference>
<feature type="region of interest" description="N-terminal hotdog fold" evidence="6">
    <location>
        <begin position="880"/>
        <end position="1012"/>
    </location>
</feature>
<dbReference type="Pfam" id="PF16197">
    <property type="entry name" value="KAsynt_C_assoc"/>
    <property type="match status" value="1"/>
</dbReference>
<dbReference type="PANTHER" id="PTHR45681">
    <property type="entry name" value="POLYKETIDE SYNTHASE 44-RELATED"/>
    <property type="match status" value="1"/>
</dbReference>
<dbReference type="Gene3D" id="3.40.366.10">
    <property type="entry name" value="Malonyl-Coenzyme A Acyl Carrier Protein, domain 2"/>
    <property type="match status" value="1"/>
</dbReference>
<dbReference type="SUPFAM" id="SSF55048">
    <property type="entry name" value="Probable ACP-binding domain of malonyl-CoA ACP transacylase"/>
    <property type="match status" value="1"/>
</dbReference>
<dbReference type="InterPro" id="IPR009081">
    <property type="entry name" value="PP-bd_ACP"/>
</dbReference>
<dbReference type="SMART" id="SM00822">
    <property type="entry name" value="PKS_KR"/>
    <property type="match status" value="1"/>
</dbReference>
<evidence type="ECO:0000256" key="4">
    <source>
        <dbReference type="ARBA" id="ARBA00022679"/>
    </source>
</evidence>
<dbReference type="SUPFAM" id="SSF50129">
    <property type="entry name" value="GroES-like"/>
    <property type="match status" value="1"/>
</dbReference>
<dbReference type="InterPro" id="IPR014031">
    <property type="entry name" value="Ketoacyl_synth_C"/>
</dbReference>
<dbReference type="InterPro" id="IPR014043">
    <property type="entry name" value="Acyl_transferase_dom"/>
</dbReference>
<dbReference type="InterPro" id="IPR014030">
    <property type="entry name" value="Ketoacyl_synth_N"/>
</dbReference>
<dbReference type="Gene3D" id="3.40.50.720">
    <property type="entry name" value="NAD(P)-binding Rossmann-like Domain"/>
    <property type="match status" value="2"/>
</dbReference>
<dbReference type="SMART" id="SM00827">
    <property type="entry name" value="PKS_AT"/>
    <property type="match status" value="1"/>
</dbReference>
<dbReference type="GO" id="GO:0044550">
    <property type="term" value="P:secondary metabolite biosynthetic process"/>
    <property type="evidence" value="ECO:0007669"/>
    <property type="project" value="UniProtKB-ARBA"/>
</dbReference>
<dbReference type="SMART" id="SM00825">
    <property type="entry name" value="PKS_KS"/>
    <property type="match status" value="1"/>
</dbReference>
<dbReference type="InterPro" id="IPR036291">
    <property type="entry name" value="NAD(P)-bd_dom_sf"/>
</dbReference>
<keyword evidence="2" id="KW-0596">Phosphopantetheine</keyword>
<dbReference type="InterPro" id="IPR013968">
    <property type="entry name" value="PKS_KR"/>
</dbReference>
<keyword evidence="3" id="KW-0597">Phosphoprotein</keyword>
<accession>A0A3B4DYC8</accession>
<dbReference type="RefSeq" id="XP_017572838.1">
    <property type="nucleotide sequence ID" value="XM_017717349.2"/>
</dbReference>
<comment type="catalytic activity">
    <reaction evidence="5">
        <text>holo-[ACP] + malonyl-CoA = malonyl-[ACP] + CoA</text>
        <dbReference type="Rhea" id="RHEA:41792"/>
        <dbReference type="Rhea" id="RHEA-COMP:9623"/>
        <dbReference type="Rhea" id="RHEA-COMP:9685"/>
        <dbReference type="ChEBI" id="CHEBI:57287"/>
        <dbReference type="ChEBI" id="CHEBI:57384"/>
        <dbReference type="ChEBI" id="CHEBI:64479"/>
        <dbReference type="ChEBI" id="CHEBI:78449"/>
        <dbReference type="EC" id="2.3.1.39"/>
    </reaction>
    <physiologicalReaction direction="left-to-right" evidence="5">
        <dbReference type="Rhea" id="RHEA:41793"/>
    </physiologicalReaction>
</comment>
<dbReference type="Pfam" id="PF00698">
    <property type="entry name" value="Acyl_transf_1"/>
    <property type="match status" value="1"/>
</dbReference>
<dbReference type="InterPro" id="IPR020841">
    <property type="entry name" value="PKS_Beta-ketoAc_synthase_dom"/>
</dbReference>
<evidence type="ECO:0000256" key="6">
    <source>
        <dbReference type="PROSITE-ProRule" id="PRU01363"/>
    </source>
</evidence>
<dbReference type="InterPro" id="IPR049551">
    <property type="entry name" value="PKS_DH_C"/>
</dbReference>
<reference evidence="11 12" key="1">
    <citation type="submission" date="2020-10" db="EMBL/GenBank/DDBJ databases">
        <title>Pygocentrus nattereri (red-bellied piranha) genome, fPygNat1, primary haplotype.</title>
        <authorList>
            <person name="Myers G."/>
            <person name="Meyer A."/>
            <person name="Karagic N."/>
            <person name="Pippel M."/>
            <person name="Winkler S."/>
            <person name="Tracey A."/>
            <person name="Wood J."/>
            <person name="Formenti G."/>
            <person name="Howe K."/>
            <person name="Fedrigo O."/>
            <person name="Jarvis E.D."/>
        </authorList>
    </citation>
    <scope>NUCLEOTIDE SEQUENCE [LARGE SCALE GENOMIC DNA]</scope>
</reference>
<feature type="active site" description="Proton donor; for dehydratase activity" evidence="6">
    <location>
        <position position="1088"/>
    </location>
</feature>
<dbReference type="SUPFAM" id="SSF51735">
    <property type="entry name" value="NAD(P)-binding Rossmann-fold domains"/>
    <property type="match status" value="1"/>
</dbReference>
<dbReference type="SUPFAM" id="SSF52151">
    <property type="entry name" value="FabD/lysophospholipase-like"/>
    <property type="match status" value="1"/>
</dbReference>
<dbReference type="GO" id="GO:0004315">
    <property type="term" value="F:3-oxoacyl-[acyl-carrier-protein] synthase activity"/>
    <property type="evidence" value="ECO:0007669"/>
    <property type="project" value="InterPro"/>
</dbReference>
<feature type="region of interest" description="Disordered" evidence="7">
    <location>
        <begin position="2092"/>
        <end position="2114"/>
    </location>
</feature>
<dbReference type="Pfam" id="PF00109">
    <property type="entry name" value="ketoacyl-synt"/>
    <property type="match status" value="1"/>
</dbReference>
<dbReference type="InterPro" id="IPR020806">
    <property type="entry name" value="PKS_PP-bd"/>
</dbReference>
<dbReference type="Pfam" id="PF21089">
    <property type="entry name" value="PKS_DH_N"/>
    <property type="match status" value="1"/>
</dbReference>
<keyword evidence="4" id="KW-0808">Transferase</keyword>
<feature type="domain" description="Ketosynthase family 3 (KS3)" evidence="9">
    <location>
        <begin position="5"/>
        <end position="432"/>
    </location>
</feature>
<dbReference type="GO" id="GO:0004314">
    <property type="term" value="F:[acyl-carrier-protein] S-malonyltransferase activity"/>
    <property type="evidence" value="ECO:0007669"/>
    <property type="project" value="UniProtKB-EC"/>
</dbReference>
<dbReference type="GO" id="GO:0006633">
    <property type="term" value="P:fatty acid biosynthetic process"/>
    <property type="evidence" value="ECO:0007669"/>
    <property type="project" value="UniProtKB-UniPathway"/>
</dbReference>
<comment type="pathway">
    <text evidence="1">Lipid metabolism; fatty acid biosynthesis.</text>
</comment>
<feature type="region of interest" description="C-terminal hotdog fold" evidence="6">
    <location>
        <begin position="1025"/>
        <end position="1170"/>
    </location>
</feature>
<proteinExistence type="predicted"/>
<dbReference type="Gene3D" id="3.30.70.3290">
    <property type="match status" value="1"/>
</dbReference>
<dbReference type="PROSITE" id="PS00606">
    <property type="entry name" value="KS3_1"/>
    <property type="match status" value="1"/>
</dbReference>
<dbReference type="PANTHER" id="PTHR45681:SF8">
    <property type="entry name" value="CARRIER DOMAIN-CONTAINING PROTEIN"/>
    <property type="match status" value="1"/>
</dbReference>
<evidence type="ECO:0000313" key="12">
    <source>
        <dbReference type="Proteomes" id="UP001501920"/>
    </source>
</evidence>
<dbReference type="InterPro" id="IPR001227">
    <property type="entry name" value="Ac_transferase_dom_sf"/>
</dbReference>
<evidence type="ECO:0000259" key="10">
    <source>
        <dbReference type="PROSITE" id="PS52019"/>
    </source>
</evidence>
<dbReference type="CDD" id="cd00833">
    <property type="entry name" value="PKS"/>
    <property type="match status" value="1"/>
</dbReference>
<evidence type="ECO:0000259" key="8">
    <source>
        <dbReference type="PROSITE" id="PS50075"/>
    </source>
</evidence>
<dbReference type="Gene3D" id="3.40.47.10">
    <property type="match status" value="1"/>
</dbReference>
<dbReference type="InterPro" id="IPR016039">
    <property type="entry name" value="Thiolase-like"/>
</dbReference>
<dbReference type="SMART" id="SM00823">
    <property type="entry name" value="PKS_PP"/>
    <property type="match status" value="1"/>
</dbReference>
<dbReference type="InterPro" id="IPR032821">
    <property type="entry name" value="PKS_assoc"/>
</dbReference>
<dbReference type="UniPathway" id="UPA00094"/>
<dbReference type="OMA" id="MWLDPQQ"/>
<keyword evidence="12" id="KW-1185">Reference proteome</keyword>
<dbReference type="GeneTree" id="ENSGT00940000164060"/>
<dbReference type="OrthoDB" id="329835at2759"/>
<dbReference type="InterPro" id="IPR049552">
    <property type="entry name" value="PKS_DH_N"/>
</dbReference>
<evidence type="ECO:0000259" key="9">
    <source>
        <dbReference type="PROSITE" id="PS52004"/>
    </source>
</evidence>
<dbReference type="Gene3D" id="3.10.129.110">
    <property type="entry name" value="Polyketide synthase dehydratase"/>
    <property type="match status" value="1"/>
</dbReference>
<dbReference type="InterPro" id="IPR042104">
    <property type="entry name" value="PKS_dehydratase_sf"/>
</dbReference>
<dbReference type="Pfam" id="PF14765">
    <property type="entry name" value="PS-DH"/>
    <property type="match status" value="1"/>
</dbReference>
<dbReference type="InterPro" id="IPR018201">
    <property type="entry name" value="Ketoacyl_synth_AS"/>
</dbReference>
<evidence type="ECO:0000256" key="1">
    <source>
        <dbReference type="ARBA" id="ARBA00005194"/>
    </source>
</evidence>
<evidence type="ECO:0000256" key="7">
    <source>
        <dbReference type="SAM" id="MobiDB-lite"/>
    </source>
</evidence>
<evidence type="ECO:0000313" key="11">
    <source>
        <dbReference type="Ensembl" id="ENSPNAP00000028009.1"/>
    </source>
</evidence>
<dbReference type="Pfam" id="PF02801">
    <property type="entry name" value="Ketoacyl-synt_C"/>
    <property type="match status" value="1"/>
</dbReference>
<evidence type="ECO:0000256" key="2">
    <source>
        <dbReference type="ARBA" id="ARBA00022450"/>
    </source>
</evidence>
<evidence type="ECO:0000256" key="5">
    <source>
        <dbReference type="ARBA" id="ARBA00048404"/>
    </source>
</evidence>
<evidence type="ECO:0000256" key="3">
    <source>
        <dbReference type="ARBA" id="ARBA00022553"/>
    </source>
</evidence>
<organism evidence="11 12">
    <name type="scientific">Pygocentrus nattereri</name>
    <name type="common">Red-bellied piranha</name>
    <dbReference type="NCBI Taxonomy" id="42514"/>
    <lineage>
        <taxon>Eukaryota</taxon>
        <taxon>Metazoa</taxon>
        <taxon>Chordata</taxon>
        <taxon>Craniata</taxon>
        <taxon>Vertebrata</taxon>
        <taxon>Euteleostomi</taxon>
        <taxon>Actinopterygii</taxon>
        <taxon>Neopterygii</taxon>
        <taxon>Teleostei</taxon>
        <taxon>Ostariophysi</taxon>
        <taxon>Characiformes</taxon>
        <taxon>Characoidei</taxon>
        <taxon>Pygocentrus</taxon>
    </lineage>
</organism>
<dbReference type="InterPro" id="IPR049900">
    <property type="entry name" value="PKS_mFAS_DH"/>
</dbReference>
<dbReference type="Ensembl" id="ENSPNAT00000001059.2">
    <property type="protein sequence ID" value="ENSPNAP00000028009.1"/>
    <property type="gene ID" value="ENSPNAG00000013583.2"/>
</dbReference>
<dbReference type="PROSITE" id="PS50075">
    <property type="entry name" value="CARRIER"/>
    <property type="match status" value="1"/>
</dbReference>
<dbReference type="InterPro" id="IPR016035">
    <property type="entry name" value="Acyl_Trfase/lysoPLipase"/>
</dbReference>
<feature type="active site" description="Proton acceptor; for dehydratase activity" evidence="6">
    <location>
        <position position="923"/>
    </location>
</feature>
<sequence>MEDTTEEIAVIGIGCNFPGGEGVDNFWKVLLEGKNCAVEIPNERFDRSYWYDSDQNKLGKTYTARAAFIDGINEFDHRLFGVSEAESSQMDPQHKLLLHCTYRAFENAGIPVEKASGTKTGVFLGLMNRDYEIHKMKDNPNTFDHWTGTGSAMSIAANRISYTFNLTGPSLSIDSACSSSLVALHFGCQTIKQGDCEMALCGGVSCIFAPQLFVALSRAKMISPDGTSKPFSKAADGYGRGEGCGIVLLKSLKKAIADSDHIWGIISKTAVNQDGRTASPITKPSMVQQEELLSSIYCTKSDLTSVQYMEAHGTGTPVGDPVEANSISNVIAKARPTESGTLCVGSVKGNIGHTESAAGVAGLIKVLLMMKHETIVSSLFYSENNASIDAKALNINIPTKAKRWKMTCNVERVAGINNFGFGGTNAHAIVKQYKEALVPKVEATKSDQYFVLSAASENSLVMMIADTVEKLDTDTDVDLQSLAYTSACRRSHLKNEYRTAFRVSSLSVLKEQLHSAKNRKIEPSQLDPRLIFVFCGNGLTYRGMCRQLLKEEPVFREKVRDVERLFQSYKSISMIDMIENDSEDLSNQFSNPEVIQPLLFAIQVALFELLKKWGIRPDAVLGHSVGEVAAAHCSGLLSLEDAVKVLYHRSTLQCRVTGGKMLVVSNMAVSGVLKLLPPYSGRICLAAYNSPQSCTLSGDADSIDEVHKRLSTMEDSKHLFLHVLEVPAAYHSHMMDPILSEVKSTIGSLKENEMVTEVYSTVTGNIASHTDFCTGTYWARNIREPVTFEKAVRSAAKDKKNVVFVEIGPRRALQRNIIEIMGKETTVFTSVQPEKDHETMLTLVSKLFEAGFQVDWAQLYRGCETKPIALPRYQFDCVKKPLTPGSMPKGSTGSHPVITQTFRDGTEFNCDLTSSSLSYLNEHKNNGIPIIPGSFYAELGLAACMAGTKPRVPVNTLQLSVSFHRPFVYNQNSPEMKVTLTPAENETKFNIDSSAATFASGSIRHKIGGGKETRISLDSVYKRCTSVTSYDEYYNNLRLGGFQHESVFRNKGFVHYGEQLREAISTVSVPEELLPQLHDYYIHPVVLDYFMQLLPMTLDNTAISKPGFPAAIGSLTVFEPLQEKMAMYLRATEVGTDYLNVCGCFTDKDGKVLVEIKEVKLKFLKSQSNLVEEYFYHTDFSVISEEQTPTHLPKALVFADQLGLAEALKKHLAPTSKYISFKYAEQLLCEGFQALLLKLNILAVNKTFEEVLFIWSDTNLTACNTDRTLEAMTNCCEVYRQIITDLKSMSFPNSIRTVTFRAADTTVDQINPGFVLSGMTRACAAEASELLFQLVDINSVSREDVEALAQVLQLYPCSKYPELVVKDGQILQPTIVHTPLSSPHSSMNGINMPMVEHLILKTADPYKITSLSAIPSDDSSPSQIQENHVEVQLSKVCVHSSDLYPVSVSALKFGQTIYWNSHTTQDHKLLALDFSGTVTAVGKAVSHLKIGDHIVSCFPIAASSKIEIPEDVCYKAKKVPFLRNTPCVSFLALSWAILQGSLPKAKQQRRLGIFSSAPDACFVKVLTLTAAKSGWNVFVATELSSPVQNANTFDVFVLLPPFDKTLFSEACRLHSVKHIVAVCEDQHSLSLCETILREENASACVHPIQISRILEKGLLKLRRPQIYKWIKSMHLDSKSLDLPAVTVQRAASGGTDILPMENSETYICSKTIRTITLRDEDPKNQSEIPFLQEPKHSFQKNSVYIVTGGLSGLGFETVKFIAQRGGGYIVILSRSSPSQTMQQEISTLRNQYEMVILSLRCDVSDLAQVEKAIAAIRQSLPSCPIKGVFHSAVVLRDGLIESLNKAEYEKVLKPKVSGALNLHHATKQCKLDYFVCYSSITSFIGNAAQSNYAAANSFLDTFCHYRRNTGLAGQSINWGALNLGLLLNKDTFQKFLESKGMMIMEVNEINQCLQKSLLLNRPQQVVCKFNFKHLNSHVLSQNASLRMRLGSLVQEAIRNDKQSELIMDSVKSTSSPCEYVRSVLCSTLGVKEERLNEDTTLAALGVDSMLAMTLQNLFAQERGFNIPIVKFLDPSTTLATLVTLLTEANDAEPDLIDSSGPNSNKDSDELLTVL</sequence>